<evidence type="ECO:0008006" key="3">
    <source>
        <dbReference type="Google" id="ProtNLM"/>
    </source>
</evidence>
<organism evidence="1 2">
    <name type="scientific">Tanacetum coccineum</name>
    <dbReference type="NCBI Taxonomy" id="301880"/>
    <lineage>
        <taxon>Eukaryota</taxon>
        <taxon>Viridiplantae</taxon>
        <taxon>Streptophyta</taxon>
        <taxon>Embryophyta</taxon>
        <taxon>Tracheophyta</taxon>
        <taxon>Spermatophyta</taxon>
        <taxon>Magnoliopsida</taxon>
        <taxon>eudicotyledons</taxon>
        <taxon>Gunneridae</taxon>
        <taxon>Pentapetalae</taxon>
        <taxon>asterids</taxon>
        <taxon>campanulids</taxon>
        <taxon>Asterales</taxon>
        <taxon>Asteraceae</taxon>
        <taxon>Asteroideae</taxon>
        <taxon>Anthemideae</taxon>
        <taxon>Anthemidinae</taxon>
        <taxon>Tanacetum</taxon>
    </lineage>
</organism>
<reference evidence="1" key="1">
    <citation type="journal article" date="2022" name="Int. J. Mol. Sci.">
        <title>Draft Genome of Tanacetum Coccineum: Genomic Comparison of Closely Related Tanacetum-Family Plants.</title>
        <authorList>
            <person name="Yamashiro T."/>
            <person name="Shiraishi A."/>
            <person name="Nakayama K."/>
            <person name="Satake H."/>
        </authorList>
    </citation>
    <scope>NUCLEOTIDE SEQUENCE</scope>
</reference>
<keyword evidence="2" id="KW-1185">Reference proteome</keyword>
<reference evidence="1" key="2">
    <citation type="submission" date="2022-01" db="EMBL/GenBank/DDBJ databases">
        <authorList>
            <person name="Yamashiro T."/>
            <person name="Shiraishi A."/>
            <person name="Satake H."/>
            <person name="Nakayama K."/>
        </authorList>
    </citation>
    <scope>NUCLEOTIDE SEQUENCE</scope>
</reference>
<name>A0ABQ5BU65_9ASTR</name>
<protein>
    <recommendedName>
        <fullName evidence="3">Gag-Pol polyprotein</fullName>
    </recommendedName>
</protein>
<evidence type="ECO:0000313" key="2">
    <source>
        <dbReference type="Proteomes" id="UP001151760"/>
    </source>
</evidence>
<sequence>MTARLNVMEACIMLNKLALTGAIMALHRITRHGIRPLIQIWSIQCIERVGYGVLRVSWSRDHVRYLPEYFISLSGIRDCTAGYEYGSSQTDADANDGNQFRQYVGQNVGNLNGYNAIQNVENQVVQNAVQNPSVQNVRNHNGLIIFLRIANQNVYPNGNGNIVAAQAEGNGNGNNGNQVRCYNYSEMGHLGRNCTIRPMRRDAAYLQIQLLIAQKEEAGIQLQAEEFDLMASAGDINEI</sequence>
<accession>A0ABQ5BU65</accession>
<proteinExistence type="predicted"/>
<evidence type="ECO:0000313" key="1">
    <source>
        <dbReference type="EMBL" id="GJT18395.1"/>
    </source>
</evidence>
<dbReference type="Proteomes" id="UP001151760">
    <property type="component" value="Unassembled WGS sequence"/>
</dbReference>
<comment type="caution">
    <text evidence="1">The sequence shown here is derived from an EMBL/GenBank/DDBJ whole genome shotgun (WGS) entry which is preliminary data.</text>
</comment>
<dbReference type="EMBL" id="BQNB010013633">
    <property type="protein sequence ID" value="GJT18395.1"/>
    <property type="molecule type" value="Genomic_DNA"/>
</dbReference>
<gene>
    <name evidence="1" type="ORF">Tco_0877101</name>
</gene>